<keyword evidence="19" id="KW-1185">Reference proteome</keyword>
<protein>
    <recommendedName>
        <fullName evidence="10">Dibenzothiophene monooxygenase</fullName>
        <ecNumber evidence="9">1.14.14.21</ecNumber>
    </recommendedName>
</protein>
<proteinExistence type="inferred from homology"/>
<dbReference type="InterPro" id="IPR037069">
    <property type="entry name" value="AcylCoA_DH/ox_N_sf"/>
</dbReference>
<evidence type="ECO:0000256" key="10">
    <source>
        <dbReference type="ARBA" id="ARBA00034345"/>
    </source>
</evidence>
<dbReference type="PANTHER" id="PTHR43884:SF12">
    <property type="entry name" value="ISOVALERYL-COA DEHYDROGENASE, MITOCHONDRIAL-RELATED"/>
    <property type="match status" value="1"/>
</dbReference>
<evidence type="ECO:0000313" key="18">
    <source>
        <dbReference type="EMBL" id="WQQ28135.1"/>
    </source>
</evidence>
<comment type="subcellular location">
    <subcellularLocation>
        <location evidence="1">Cytoplasm</location>
    </subcellularLocation>
</comment>
<evidence type="ECO:0000256" key="5">
    <source>
        <dbReference type="ARBA" id="ARBA00023002"/>
    </source>
</evidence>
<dbReference type="Gene3D" id="2.40.110.10">
    <property type="entry name" value="Butyryl-CoA Dehydrogenase, subunit A, domain 2"/>
    <property type="match status" value="1"/>
</dbReference>
<feature type="region of interest" description="Disordered" evidence="14">
    <location>
        <begin position="1"/>
        <end position="22"/>
    </location>
</feature>
<evidence type="ECO:0000256" key="9">
    <source>
        <dbReference type="ARBA" id="ARBA00034328"/>
    </source>
</evidence>
<evidence type="ECO:0000256" key="14">
    <source>
        <dbReference type="SAM" id="MobiDB-lite"/>
    </source>
</evidence>
<dbReference type="SUPFAM" id="SSF47203">
    <property type="entry name" value="Acyl-CoA dehydrogenase C-terminal domain-like"/>
    <property type="match status" value="1"/>
</dbReference>
<organism evidence="18 19">
    <name type="scientific">Nocardioides bizhenqiangii</name>
    <dbReference type="NCBI Taxonomy" id="3095076"/>
    <lineage>
        <taxon>Bacteria</taxon>
        <taxon>Bacillati</taxon>
        <taxon>Actinomycetota</taxon>
        <taxon>Actinomycetes</taxon>
        <taxon>Propionibacteriales</taxon>
        <taxon>Nocardioidaceae</taxon>
        <taxon>Nocardioides</taxon>
    </lineage>
</organism>
<evidence type="ECO:0000256" key="2">
    <source>
        <dbReference type="ARBA" id="ARBA00022630"/>
    </source>
</evidence>
<dbReference type="Pfam" id="PF08028">
    <property type="entry name" value="Acyl-CoA_dh_2"/>
    <property type="match status" value="1"/>
</dbReference>
<evidence type="ECO:0000256" key="7">
    <source>
        <dbReference type="ARBA" id="ARBA00034307"/>
    </source>
</evidence>
<feature type="domain" description="Acyl-CoA dehydrogenase C-terminal" evidence="17">
    <location>
        <begin position="254"/>
        <end position="372"/>
    </location>
</feature>
<dbReference type="Gene3D" id="1.10.540.10">
    <property type="entry name" value="Acyl-CoA dehydrogenase/oxidase, N-terminal domain"/>
    <property type="match status" value="1"/>
</dbReference>
<dbReference type="EC" id="1.14.14.21" evidence="9"/>
<dbReference type="Gene3D" id="1.20.140.10">
    <property type="entry name" value="Butyryl-CoA Dehydrogenase, subunit A, domain 3"/>
    <property type="match status" value="1"/>
</dbReference>
<keyword evidence="2" id="KW-0285">Flavoprotein</keyword>
<evidence type="ECO:0000256" key="3">
    <source>
        <dbReference type="ARBA" id="ARBA00022643"/>
    </source>
</evidence>
<comment type="catalytic activity">
    <reaction evidence="12">
        <text>dibenzothiophene 5-oxide + FMNH2 + O2 = dibenzothiophene 5,5-dioxide + FMN + H2O + H(+)</text>
        <dbReference type="Rhea" id="RHEA:49080"/>
        <dbReference type="ChEBI" id="CHEBI:15377"/>
        <dbReference type="ChEBI" id="CHEBI:15378"/>
        <dbReference type="ChEBI" id="CHEBI:15379"/>
        <dbReference type="ChEBI" id="CHEBI:23683"/>
        <dbReference type="ChEBI" id="CHEBI:57618"/>
        <dbReference type="ChEBI" id="CHEBI:58210"/>
        <dbReference type="ChEBI" id="CHEBI:90356"/>
    </reaction>
</comment>
<evidence type="ECO:0000256" key="6">
    <source>
        <dbReference type="ARBA" id="ARBA00023033"/>
    </source>
</evidence>
<evidence type="ECO:0000256" key="13">
    <source>
        <dbReference type="ARBA" id="ARBA00049456"/>
    </source>
</evidence>
<comment type="catalytic activity">
    <reaction evidence="13">
        <text>dibenzothiophene + 2 FMNH2 + 2 O2 = dibenzothiophene 5,5-dioxide + 2 FMN + 2 H2O + 2 H(+)</text>
        <dbReference type="Rhea" id="RHEA:49072"/>
        <dbReference type="ChEBI" id="CHEBI:15377"/>
        <dbReference type="ChEBI" id="CHEBI:15378"/>
        <dbReference type="ChEBI" id="CHEBI:15379"/>
        <dbReference type="ChEBI" id="CHEBI:23681"/>
        <dbReference type="ChEBI" id="CHEBI:57618"/>
        <dbReference type="ChEBI" id="CHEBI:58210"/>
        <dbReference type="ChEBI" id="CHEBI:90356"/>
        <dbReference type="EC" id="1.14.14.21"/>
    </reaction>
</comment>
<evidence type="ECO:0000259" key="15">
    <source>
        <dbReference type="Pfam" id="PF02770"/>
    </source>
</evidence>
<comment type="pathway">
    <text evidence="7">Sulfur metabolism; dibenzothiophene degradation.</text>
</comment>
<evidence type="ECO:0000256" key="1">
    <source>
        <dbReference type="ARBA" id="ARBA00004496"/>
    </source>
</evidence>
<dbReference type="PIRSF" id="PIRSF016578">
    <property type="entry name" value="HsaA"/>
    <property type="match status" value="1"/>
</dbReference>
<dbReference type="InterPro" id="IPR036250">
    <property type="entry name" value="AcylCo_DH-like_C"/>
</dbReference>
<dbReference type="Pfam" id="PF02770">
    <property type="entry name" value="Acyl-CoA_dh_M"/>
    <property type="match status" value="1"/>
</dbReference>
<evidence type="ECO:0000256" key="12">
    <source>
        <dbReference type="ARBA" id="ARBA00048445"/>
    </source>
</evidence>
<dbReference type="InterPro" id="IPR013107">
    <property type="entry name" value="Acyl-CoA_DH_C"/>
</dbReference>
<reference evidence="19" key="1">
    <citation type="submission" date="2023-12" db="EMBL/GenBank/DDBJ databases">
        <title>Novel species in genus Nocardioides.</title>
        <authorList>
            <person name="Zhou H."/>
        </authorList>
    </citation>
    <scope>NUCLEOTIDE SEQUENCE [LARGE SCALE GENOMIC DNA]</scope>
    <source>
        <strain evidence="19">HM61</strain>
    </source>
</reference>
<feature type="domain" description="Acyl-CoA oxidase/dehydrogenase middle" evidence="15">
    <location>
        <begin position="136"/>
        <end position="223"/>
    </location>
</feature>
<dbReference type="InterPro" id="IPR046373">
    <property type="entry name" value="Acyl-CoA_Oxase/DH_mid-dom_sf"/>
</dbReference>
<dbReference type="EMBL" id="CP141059">
    <property type="protein sequence ID" value="WQQ28135.1"/>
    <property type="molecule type" value="Genomic_DNA"/>
</dbReference>
<keyword evidence="4" id="KW-0547">Nucleotide-binding</keyword>
<evidence type="ECO:0000259" key="16">
    <source>
        <dbReference type="Pfam" id="PF02771"/>
    </source>
</evidence>
<dbReference type="InterPro" id="IPR006091">
    <property type="entry name" value="Acyl-CoA_Oxase/DH_mid-dom"/>
</dbReference>
<evidence type="ECO:0000259" key="17">
    <source>
        <dbReference type="Pfam" id="PF08028"/>
    </source>
</evidence>
<dbReference type="PANTHER" id="PTHR43884">
    <property type="entry name" value="ACYL-COA DEHYDROGENASE"/>
    <property type="match status" value="1"/>
</dbReference>
<comment type="similarity">
    <text evidence="8">Belongs to the DszC flavin monooxygenase family.</text>
</comment>
<feature type="domain" description="Acyl-CoA dehydrogenase/oxidase N-terminal" evidence="16">
    <location>
        <begin position="34"/>
        <end position="106"/>
    </location>
</feature>
<evidence type="ECO:0000313" key="19">
    <source>
        <dbReference type="Proteomes" id="UP001327225"/>
    </source>
</evidence>
<dbReference type="Proteomes" id="UP001327225">
    <property type="component" value="Chromosome"/>
</dbReference>
<dbReference type="Pfam" id="PF02771">
    <property type="entry name" value="Acyl-CoA_dh_N"/>
    <property type="match status" value="1"/>
</dbReference>
<dbReference type="InterPro" id="IPR013786">
    <property type="entry name" value="AcylCoA_DH/ox_N"/>
</dbReference>
<name>A0ABZ0ZUZ2_9ACTN</name>
<keyword evidence="6" id="KW-0503">Monooxygenase</keyword>
<dbReference type="RefSeq" id="WP_322938318.1">
    <property type="nucleotide sequence ID" value="NZ_CP141059.1"/>
</dbReference>
<keyword evidence="3" id="KW-0288">FMN</keyword>
<evidence type="ECO:0000256" key="11">
    <source>
        <dbReference type="ARBA" id="ARBA00047859"/>
    </source>
</evidence>
<accession>A0ABZ0ZUZ2</accession>
<evidence type="ECO:0000256" key="4">
    <source>
        <dbReference type="ARBA" id="ARBA00022741"/>
    </source>
</evidence>
<dbReference type="SUPFAM" id="SSF56645">
    <property type="entry name" value="Acyl-CoA dehydrogenase NM domain-like"/>
    <property type="match status" value="1"/>
</dbReference>
<sequence>MTTTATPAPVIQDSAMTATAPTPAERATAIGPVLAEHAARHDADGSFVTEAYDALRDAGLLKAGVPTELGGDGATVAELTALQRELGHHCGSTALASSMHQHVVAFTAWRYRRGLPGAEATLRRIADEGILLVSTGGGDYTHPRGDAAKVDGGYRVSGHKRFASQSGAGTVMSTMFVYDDPDQGRRVLNMAVPIAAEGVTVADNWDTLGMRGTASNDIVVEDVFVPDERVLANRPYGVVDPPLQVISQVAFPIISGAYLGIAEAAYGAAAAAAAPKAESPLVQRQIGRMQHRLRVASWALDGALAAIGDGDTGDVTPSHEAYLAVMMAKAEVAEAGIEVCDLAMDVAGGPAFFKGSVIERAYRDIRAVKFHPLTPEATLVETGRHELGITGLLA</sequence>
<keyword evidence="5" id="KW-0560">Oxidoreductase</keyword>
<dbReference type="InterPro" id="IPR009100">
    <property type="entry name" value="AcylCoA_DH/oxidase_NM_dom_sf"/>
</dbReference>
<gene>
    <name evidence="18" type="ORF">SHK19_07855</name>
</gene>
<evidence type="ECO:0000256" key="8">
    <source>
        <dbReference type="ARBA" id="ARBA00034317"/>
    </source>
</evidence>
<comment type="catalytic activity">
    <reaction evidence="11">
        <text>dibenzothiophene + FMNH2 + O2 = dibenzothiophene 5-oxide + FMN + H2O + H(+)</text>
        <dbReference type="Rhea" id="RHEA:49076"/>
        <dbReference type="ChEBI" id="CHEBI:15377"/>
        <dbReference type="ChEBI" id="CHEBI:15378"/>
        <dbReference type="ChEBI" id="CHEBI:15379"/>
        <dbReference type="ChEBI" id="CHEBI:23681"/>
        <dbReference type="ChEBI" id="CHEBI:23683"/>
        <dbReference type="ChEBI" id="CHEBI:57618"/>
        <dbReference type="ChEBI" id="CHEBI:58210"/>
    </reaction>
</comment>